<evidence type="ECO:0000313" key="2">
    <source>
        <dbReference type="Proteomes" id="UP000510821"/>
    </source>
</evidence>
<sequence length="30" mass="3354">MLAFYITNSESYPLVSFINVGSKKTSGDQR</sequence>
<name>A0A7D5XI43_FERL1</name>
<dbReference type="AlphaFoldDB" id="A0A7D5XI43"/>
<dbReference type="EMBL" id="CP058998">
    <property type="protein sequence ID" value="QLJ52834.1"/>
    <property type="molecule type" value="Genomic_DNA"/>
</dbReference>
<organism evidence="1 2">
    <name type="scientific">Fermentimicrarchaeum limneticum</name>
    <dbReference type="NCBI Taxonomy" id="2795018"/>
    <lineage>
        <taxon>Archaea</taxon>
        <taxon>Candidatus Micrarchaeota</taxon>
        <taxon>Candidatus Fermentimicrarchaeales</taxon>
        <taxon>Candidatus Fermentimicrarchaeaceae</taxon>
        <taxon>Candidatus Fermentimicrarchaeum</taxon>
    </lineage>
</organism>
<evidence type="ECO:0000313" key="1">
    <source>
        <dbReference type="EMBL" id="QLJ52834.1"/>
    </source>
</evidence>
<proteinExistence type="predicted"/>
<accession>A0A7D5XI43</accession>
<reference evidence="2" key="1">
    <citation type="submission" date="2020-07" db="EMBL/GenBank/DDBJ databases">
        <title>Metabolic diversity and evolutionary history of the archaeal phylum ###Micrarchaeota### uncovered from a freshwater lake metagenome.</title>
        <authorList>
            <person name="Kadnikov V.V."/>
            <person name="Savvichev A.S."/>
            <person name="Mardanov A.V."/>
            <person name="Beletsky A.V."/>
            <person name="Chupakov A.V."/>
            <person name="Kokryatskaya N.M."/>
            <person name="Pimenov N.V."/>
            <person name="Ravin N.V."/>
        </authorList>
    </citation>
    <scope>NUCLEOTIDE SEQUENCE [LARGE SCALE GENOMIC DNA]</scope>
</reference>
<gene>
    <name evidence="1" type="ORF">Sv326_0659</name>
</gene>
<dbReference type="KEGG" id="flt:Sv326_0659"/>
<dbReference type="Proteomes" id="UP000510821">
    <property type="component" value="Chromosome"/>
</dbReference>
<protein>
    <submittedName>
        <fullName evidence="1">Uncharacterized protein</fullName>
    </submittedName>
</protein>